<comment type="caution">
    <text evidence="1">The sequence shown here is derived from an EMBL/GenBank/DDBJ whole genome shotgun (WGS) entry which is preliminary data.</text>
</comment>
<protein>
    <submittedName>
        <fullName evidence="1">Uncharacterized protein</fullName>
    </submittedName>
</protein>
<evidence type="ECO:0000313" key="1">
    <source>
        <dbReference type="EMBL" id="KAJ9630387.1"/>
    </source>
</evidence>
<name>A0AA38Y084_9EURO</name>
<dbReference type="EMBL" id="JAPDRN010000061">
    <property type="protein sequence ID" value="KAJ9630387.1"/>
    <property type="molecule type" value="Genomic_DNA"/>
</dbReference>
<organism evidence="1 2">
    <name type="scientific">Knufia peltigerae</name>
    <dbReference type="NCBI Taxonomy" id="1002370"/>
    <lineage>
        <taxon>Eukaryota</taxon>
        <taxon>Fungi</taxon>
        <taxon>Dikarya</taxon>
        <taxon>Ascomycota</taxon>
        <taxon>Pezizomycotina</taxon>
        <taxon>Eurotiomycetes</taxon>
        <taxon>Chaetothyriomycetidae</taxon>
        <taxon>Chaetothyriales</taxon>
        <taxon>Trichomeriaceae</taxon>
        <taxon>Knufia</taxon>
    </lineage>
</organism>
<proteinExistence type="predicted"/>
<accession>A0AA38Y084</accession>
<sequence>MRQKSIETVRLIARQRSVAFESTCLLKTTDLSPERVSFFKADLSRPDLGLDKSEYQPAGVRHDDRDHPLRVAGGLQQEHTLVPTELGRSPSVATKEQAHRRPLLLSLRPGIVGWIPVDRLPAVIVEVARGLMTTRDHSAAAAAPAGTKHKDSQAQVCHAVNPATVRWIDLVGMVQQALRQKTRSRSDGSLSGDYDVKIVSFEEWLGRLRYSSSGSGNHKGGFDETDADAVATQKNPGLNYSNSTSLHYCRIRNLLLPLLPLTPAGGGQQQRHQQGLLARLDLTKTIEVSQTLASLEAVESEWVSGWVDKWIYSSSSYNTIVREFSKH</sequence>
<evidence type="ECO:0000313" key="2">
    <source>
        <dbReference type="Proteomes" id="UP001172681"/>
    </source>
</evidence>
<gene>
    <name evidence="1" type="ORF">H2204_008452</name>
</gene>
<dbReference type="AlphaFoldDB" id="A0AA38Y084"/>
<reference evidence="1" key="1">
    <citation type="submission" date="2022-10" db="EMBL/GenBank/DDBJ databases">
        <title>Culturing micro-colonial fungi from biological soil crusts in the Mojave desert and describing Neophaeococcomyces mojavensis, and introducing the new genera and species Taxawa tesnikishii.</title>
        <authorList>
            <person name="Kurbessoian T."/>
            <person name="Stajich J.E."/>
        </authorList>
    </citation>
    <scope>NUCLEOTIDE SEQUENCE</scope>
    <source>
        <strain evidence="1">TK_35</strain>
    </source>
</reference>
<keyword evidence="2" id="KW-1185">Reference proteome</keyword>
<dbReference type="Gene3D" id="3.40.50.720">
    <property type="entry name" value="NAD(P)-binding Rossmann-like Domain"/>
    <property type="match status" value="1"/>
</dbReference>
<dbReference type="Proteomes" id="UP001172681">
    <property type="component" value="Unassembled WGS sequence"/>
</dbReference>